<dbReference type="Proteomes" id="UP001596099">
    <property type="component" value="Unassembled WGS sequence"/>
</dbReference>
<sequence length="546" mass="61091">MTWYVTLEQETYDQAVEEFSWDILPENYNIARDHLRKHNDPRGRVALFQAYHDGRRETYTFHDLDRASNKVAHALEELGVGFGDRVAIVCSQRPEFMMTAYACWKLGAVTVPCSILTGEDGLQYRLEKATVKTAVVSQEAIDTVNSIRESSLSLEQVIQIDGEVQGDDRQFSSLLDGQSACYEIKDTDPDTPAMIIFTSGTTSKPKGVLHSHGKGVNACPAAYMEHNRDIIGKSVFWSPADWVWIAGFANAIVPAFHYGRPIVGYPKKKFDPEYAYEIIEEFGVTDTLLTATAIQKMRTVNNPTERYDLALDVIHSGGEPVPVELYEWVDQTFDDVDLTQGYGLTEAQPIVANCPDWFEPKPGTIGKPVPGYDVRIIDPETGEQMPRGDEGMIAVRDNGEPGIFKGYIDDPTKTEEMYLGDWLLSGDLATRDEEGYIWFESRDDDVIITSGYRVAAAEVEAAVGAHEAVEVVGVVGKPDETRNEVIQAFVQLAPDANATEATKQNIRKFVKNSLARYEYPHEIVFVGEIPITETDKVDYQTLRQWS</sequence>
<protein>
    <submittedName>
        <fullName evidence="7">Acyl-CoA synthetase</fullName>
    </submittedName>
</protein>
<dbReference type="RefSeq" id="WP_247421057.1">
    <property type="nucleotide sequence ID" value="NZ_JALLGW010000004.1"/>
</dbReference>
<dbReference type="InterPro" id="IPR000873">
    <property type="entry name" value="AMP-dep_synth/lig_dom"/>
</dbReference>
<dbReference type="PANTHER" id="PTHR43605">
    <property type="entry name" value="ACYL-COENZYME A SYNTHETASE"/>
    <property type="match status" value="1"/>
</dbReference>
<feature type="domain" description="AMP-binding enzyme C-terminal" evidence="6">
    <location>
        <begin position="458"/>
        <end position="536"/>
    </location>
</feature>
<dbReference type="Gene3D" id="3.30.300.30">
    <property type="match status" value="1"/>
</dbReference>
<accession>A0ABD5RV24</accession>
<reference evidence="7 8" key="1">
    <citation type="journal article" date="2019" name="Int. J. Syst. Evol. Microbiol.">
        <title>The Global Catalogue of Microorganisms (GCM) 10K type strain sequencing project: providing services to taxonomists for standard genome sequencing and annotation.</title>
        <authorList>
            <consortium name="The Broad Institute Genomics Platform"/>
            <consortium name="The Broad Institute Genome Sequencing Center for Infectious Disease"/>
            <person name="Wu L."/>
            <person name="Ma J."/>
        </authorList>
    </citation>
    <scope>NUCLEOTIDE SEQUENCE [LARGE SCALE GENOMIC DNA]</scope>
    <source>
        <strain evidence="7 8">CGMCC 1.12543</strain>
    </source>
</reference>
<feature type="domain" description="AMP-dependent synthetase/ligase" evidence="5">
    <location>
        <begin position="43"/>
        <end position="407"/>
    </location>
</feature>
<dbReference type="Pfam" id="PF13193">
    <property type="entry name" value="AMP-binding_C"/>
    <property type="match status" value="1"/>
</dbReference>
<keyword evidence="4" id="KW-0067">ATP-binding</keyword>
<dbReference type="EMBL" id="JBHSQH010000009">
    <property type="protein sequence ID" value="MFC5973995.1"/>
    <property type="molecule type" value="Genomic_DNA"/>
</dbReference>
<gene>
    <name evidence="7" type="ORF">ACFPYI_21960</name>
</gene>
<dbReference type="PROSITE" id="PS00455">
    <property type="entry name" value="AMP_BINDING"/>
    <property type="match status" value="1"/>
</dbReference>
<dbReference type="InterPro" id="IPR020845">
    <property type="entry name" value="AMP-binding_CS"/>
</dbReference>
<comment type="similarity">
    <text evidence="1">Belongs to the ATP-dependent AMP-binding enzyme family.</text>
</comment>
<evidence type="ECO:0000313" key="7">
    <source>
        <dbReference type="EMBL" id="MFC5973995.1"/>
    </source>
</evidence>
<evidence type="ECO:0000259" key="6">
    <source>
        <dbReference type="Pfam" id="PF13193"/>
    </source>
</evidence>
<comment type="caution">
    <text evidence="7">The sequence shown here is derived from an EMBL/GenBank/DDBJ whole genome shotgun (WGS) entry which is preliminary data.</text>
</comment>
<evidence type="ECO:0000256" key="2">
    <source>
        <dbReference type="ARBA" id="ARBA00022598"/>
    </source>
</evidence>
<dbReference type="Gene3D" id="3.40.50.12780">
    <property type="entry name" value="N-terminal domain of ligase-like"/>
    <property type="match status" value="1"/>
</dbReference>
<dbReference type="SUPFAM" id="SSF56801">
    <property type="entry name" value="Acetyl-CoA synthetase-like"/>
    <property type="match status" value="1"/>
</dbReference>
<evidence type="ECO:0000256" key="4">
    <source>
        <dbReference type="ARBA" id="ARBA00022840"/>
    </source>
</evidence>
<keyword evidence="8" id="KW-1185">Reference proteome</keyword>
<keyword evidence="3" id="KW-0547">Nucleotide-binding</keyword>
<dbReference type="InterPro" id="IPR025110">
    <property type="entry name" value="AMP-bd_C"/>
</dbReference>
<name>A0ABD5RV24_9EURY</name>
<dbReference type="InterPro" id="IPR042099">
    <property type="entry name" value="ANL_N_sf"/>
</dbReference>
<dbReference type="InterPro" id="IPR045851">
    <property type="entry name" value="AMP-bd_C_sf"/>
</dbReference>
<evidence type="ECO:0000256" key="3">
    <source>
        <dbReference type="ARBA" id="ARBA00022741"/>
    </source>
</evidence>
<dbReference type="Pfam" id="PF00501">
    <property type="entry name" value="AMP-binding"/>
    <property type="match status" value="1"/>
</dbReference>
<dbReference type="GO" id="GO:0016878">
    <property type="term" value="F:acid-thiol ligase activity"/>
    <property type="evidence" value="ECO:0007669"/>
    <property type="project" value="UniProtKB-ARBA"/>
</dbReference>
<dbReference type="GO" id="GO:0016405">
    <property type="term" value="F:CoA-ligase activity"/>
    <property type="evidence" value="ECO:0007669"/>
    <property type="project" value="UniProtKB-ARBA"/>
</dbReference>
<evidence type="ECO:0000256" key="1">
    <source>
        <dbReference type="ARBA" id="ARBA00006432"/>
    </source>
</evidence>
<dbReference type="AlphaFoldDB" id="A0ABD5RV24"/>
<organism evidence="7 8">
    <name type="scientific">Halomarina salina</name>
    <dbReference type="NCBI Taxonomy" id="1872699"/>
    <lineage>
        <taxon>Archaea</taxon>
        <taxon>Methanobacteriati</taxon>
        <taxon>Methanobacteriota</taxon>
        <taxon>Stenosarchaea group</taxon>
        <taxon>Halobacteria</taxon>
        <taxon>Halobacteriales</taxon>
        <taxon>Natronomonadaceae</taxon>
        <taxon>Halomarina</taxon>
    </lineage>
</organism>
<dbReference type="GO" id="GO:0005524">
    <property type="term" value="F:ATP binding"/>
    <property type="evidence" value="ECO:0007669"/>
    <property type="project" value="UniProtKB-KW"/>
</dbReference>
<proteinExistence type="inferred from homology"/>
<evidence type="ECO:0000313" key="8">
    <source>
        <dbReference type="Proteomes" id="UP001596099"/>
    </source>
</evidence>
<evidence type="ECO:0000259" key="5">
    <source>
        <dbReference type="Pfam" id="PF00501"/>
    </source>
</evidence>
<keyword evidence="2" id="KW-0436">Ligase</keyword>
<dbReference type="InterPro" id="IPR051087">
    <property type="entry name" value="Mitochondrial_ACSM"/>
</dbReference>
<dbReference type="PANTHER" id="PTHR43605:SF10">
    <property type="entry name" value="ACYL-COA SYNTHETASE MEDIUM CHAIN FAMILY MEMBER 3"/>
    <property type="match status" value="1"/>
</dbReference>